<gene>
    <name evidence="3" type="ORF">GcM3_071014</name>
</gene>
<feature type="region of interest" description="Disordered" evidence="2">
    <location>
        <begin position="122"/>
        <end position="171"/>
    </location>
</feature>
<evidence type="ECO:0000256" key="2">
    <source>
        <dbReference type="SAM" id="MobiDB-lite"/>
    </source>
</evidence>
<protein>
    <submittedName>
        <fullName evidence="3">Uncharacterized protein</fullName>
    </submittedName>
</protein>
<name>A0A420ISK1_9PEZI</name>
<proteinExistence type="predicted"/>
<feature type="region of interest" description="Disordered" evidence="2">
    <location>
        <begin position="514"/>
        <end position="539"/>
    </location>
</feature>
<feature type="compositionally biased region" description="Polar residues" evidence="2">
    <location>
        <begin position="401"/>
        <end position="413"/>
    </location>
</feature>
<dbReference type="Proteomes" id="UP000283383">
    <property type="component" value="Unassembled WGS sequence"/>
</dbReference>
<keyword evidence="4" id="KW-1185">Reference proteome</keyword>
<feature type="region of interest" description="Disordered" evidence="2">
    <location>
        <begin position="394"/>
        <end position="413"/>
    </location>
</feature>
<keyword evidence="1" id="KW-0175">Coiled coil</keyword>
<sequence>MPGQRTIELVPTTLAIPTSYKPPMTSKQVKRAYQKANQFKGLTRAELRRIEVEEIARQRKEFQKEKAQAKARASREAKAAKALAEVQSRKNSGIIAQSDGITRSRSQTSISAFTRNFSSIKRDRQIINKAEEDDSDSWKKKSKGKKQKEEPYTKEPPQKRIATDLESSESEFDGFPFCSQLEMIVTSIDSKQDQSSQTTLVQPQKLPISQSENIKLKGLSDDLPVCEGIHKDILQGSVQQVAIQQISEEYEAIPNPHIGNLPNHSEIRTENECSAKLSCLPFCRNSQNNKSGDFCINRSRSPIQSQNTPSSISNNPPVKDGKLDDPKLNLSPKMNPPLSAHVLLRKPSSDDFLSLSNIKEGDYIDDCLDIVDFPSNTQVMSEISAECSAHCDHSSLKTSEKPQSSNSRSGETECKSTSICQSANFDDLICTQDLVFLSQELREIISLVPLEHKPSTNEKKASVEILKEKKRFFEEKEEDLLKAALYESKMMVTSVNSITDSLKESMERELAFSAPISHTPPPVTSLTPHSSLSSPTTDYGTDEFFGDDWEELSALC</sequence>
<dbReference type="AlphaFoldDB" id="A0A420ISK1"/>
<dbReference type="STRING" id="62708.A0A420ISK1"/>
<evidence type="ECO:0000313" key="4">
    <source>
        <dbReference type="Proteomes" id="UP000283383"/>
    </source>
</evidence>
<feature type="region of interest" description="Disordered" evidence="2">
    <location>
        <begin position="295"/>
        <end position="334"/>
    </location>
</feature>
<feature type="coiled-coil region" evidence="1">
    <location>
        <begin position="52"/>
        <end position="79"/>
    </location>
</feature>
<accession>A0A420ISK1</accession>
<comment type="caution">
    <text evidence="3">The sequence shown here is derived from an EMBL/GenBank/DDBJ whole genome shotgun (WGS) entry which is preliminary data.</text>
</comment>
<feature type="compositionally biased region" description="Polar residues" evidence="2">
    <location>
        <begin position="298"/>
        <end position="316"/>
    </location>
</feature>
<reference evidence="3 4" key="1">
    <citation type="journal article" date="2018" name="BMC Genomics">
        <title>Comparative genome analyses reveal sequence features reflecting distinct modes of host-adaptation between dicot and monocot powdery mildew.</title>
        <authorList>
            <person name="Wu Y."/>
            <person name="Ma X."/>
            <person name="Pan Z."/>
            <person name="Kale S.D."/>
            <person name="Song Y."/>
            <person name="King H."/>
            <person name="Zhang Q."/>
            <person name="Presley C."/>
            <person name="Deng X."/>
            <person name="Wei C.I."/>
            <person name="Xiao S."/>
        </authorList>
    </citation>
    <scope>NUCLEOTIDE SEQUENCE [LARGE SCALE GENOMIC DNA]</scope>
    <source>
        <strain evidence="3">UMSG3</strain>
    </source>
</reference>
<dbReference type="EMBL" id="MCBQ01007167">
    <property type="protein sequence ID" value="RKF77495.1"/>
    <property type="molecule type" value="Genomic_DNA"/>
</dbReference>
<evidence type="ECO:0000313" key="3">
    <source>
        <dbReference type="EMBL" id="RKF77495.1"/>
    </source>
</evidence>
<feature type="compositionally biased region" description="Basic and acidic residues" evidence="2">
    <location>
        <begin position="147"/>
        <end position="163"/>
    </location>
</feature>
<organism evidence="3 4">
    <name type="scientific">Golovinomyces cichoracearum</name>
    <dbReference type="NCBI Taxonomy" id="62708"/>
    <lineage>
        <taxon>Eukaryota</taxon>
        <taxon>Fungi</taxon>
        <taxon>Dikarya</taxon>
        <taxon>Ascomycota</taxon>
        <taxon>Pezizomycotina</taxon>
        <taxon>Leotiomycetes</taxon>
        <taxon>Erysiphales</taxon>
        <taxon>Erysiphaceae</taxon>
        <taxon>Golovinomyces</taxon>
    </lineage>
</organism>
<feature type="compositionally biased region" description="Low complexity" evidence="2">
    <location>
        <begin position="524"/>
        <end position="537"/>
    </location>
</feature>
<evidence type="ECO:0000256" key="1">
    <source>
        <dbReference type="SAM" id="Coils"/>
    </source>
</evidence>